<evidence type="ECO:0000313" key="2">
    <source>
        <dbReference type="Proteomes" id="UP000008630"/>
    </source>
</evidence>
<proteinExistence type="predicted"/>
<dbReference type="AlphaFoldDB" id="E6SUA2"/>
<sequence length="166" mass="19487">MKQDAKYLLCCAVIALTSAWCGYWYGSRSRSIVRMPETIRIHDTIYADIPQPEVIIREVPSEIDTAAILTDYFSERHYLDTVIERPYLHVELADVISRNSLLERRVILDYRQPVIHDNALVLGMDISHSWYLLTAGYRHKSWVFRTGYDFYNKSLVVGISKDLWKW</sequence>
<dbReference type="eggNOG" id="ENOG503113N">
    <property type="taxonomic scope" value="Bacteria"/>
</dbReference>
<organism evidence="1 2">
    <name type="scientific">Bacteroides helcogenes (strain ATCC 35417 / DSM 20613 / JCM 6297 / CCUG 15421 / P 36-108)</name>
    <dbReference type="NCBI Taxonomy" id="693979"/>
    <lineage>
        <taxon>Bacteria</taxon>
        <taxon>Pseudomonadati</taxon>
        <taxon>Bacteroidota</taxon>
        <taxon>Bacteroidia</taxon>
        <taxon>Bacteroidales</taxon>
        <taxon>Bacteroidaceae</taxon>
        <taxon>Bacteroides</taxon>
    </lineage>
</organism>
<dbReference type="OrthoDB" id="9923300at2"/>
<dbReference type="STRING" id="693979.Bache_2409"/>
<name>E6SUA2_BACT6</name>
<protein>
    <submittedName>
        <fullName evidence="1">Uncharacterized protein</fullName>
    </submittedName>
</protein>
<dbReference type="HOGENOM" id="CLU_1599454_0_0_10"/>
<evidence type="ECO:0000313" key="1">
    <source>
        <dbReference type="EMBL" id="ADV44375.1"/>
    </source>
</evidence>
<dbReference type="EMBL" id="CP002352">
    <property type="protein sequence ID" value="ADV44375.1"/>
    <property type="molecule type" value="Genomic_DNA"/>
</dbReference>
<keyword evidence="2" id="KW-1185">Reference proteome</keyword>
<reference key="1">
    <citation type="submission" date="2010-11" db="EMBL/GenBank/DDBJ databases">
        <title>The complete genome of Bacteroides helcogenes P 36-108.</title>
        <authorList>
            <consortium name="US DOE Joint Genome Institute (JGI-PGF)"/>
            <person name="Lucas S."/>
            <person name="Copeland A."/>
            <person name="Lapidus A."/>
            <person name="Bruce D."/>
            <person name="Goodwin L."/>
            <person name="Pitluck S."/>
            <person name="Kyrpides N."/>
            <person name="Mavromatis K."/>
            <person name="Ivanova N."/>
            <person name="Zeytun A."/>
            <person name="Brettin T."/>
            <person name="Detter J.C."/>
            <person name="Tapia R."/>
            <person name="Han C."/>
            <person name="Land M."/>
            <person name="Hauser L."/>
            <person name="Markowitz V."/>
            <person name="Cheng J.-F."/>
            <person name="Hugenholtz P."/>
            <person name="Woyke T."/>
            <person name="Wu D."/>
            <person name="Gronow S."/>
            <person name="Wellnitz S."/>
            <person name="Brambilla E."/>
            <person name="Klenk H.-P."/>
            <person name="Eisen J.A."/>
        </authorList>
    </citation>
    <scope>NUCLEOTIDE SEQUENCE</scope>
    <source>
        <strain>P 36-108</strain>
    </source>
</reference>
<dbReference type="Proteomes" id="UP000008630">
    <property type="component" value="Chromosome"/>
</dbReference>
<gene>
    <name evidence="1" type="ordered locus">Bache_2409</name>
</gene>
<dbReference type="KEGG" id="bhl:Bache_2409"/>
<reference evidence="1 2" key="2">
    <citation type="journal article" date="2011" name="Stand. Genomic Sci.">
        <title>Complete genome sequence of Bacteroides helcogenes type strain (P 36-108).</title>
        <authorList>
            <person name="Pati A."/>
            <person name="Gronow S."/>
            <person name="Zeytun A."/>
            <person name="Lapidus A."/>
            <person name="Nolan M."/>
            <person name="Hammon N."/>
            <person name="Deshpande S."/>
            <person name="Cheng J.F."/>
            <person name="Tapia R."/>
            <person name="Han C."/>
            <person name="Goodwin L."/>
            <person name="Pitluck S."/>
            <person name="Liolios K."/>
            <person name="Pagani I."/>
            <person name="Ivanova N."/>
            <person name="Mavromatis K."/>
            <person name="Chen A."/>
            <person name="Palaniappan K."/>
            <person name="Land M."/>
            <person name="Hauser L."/>
            <person name="Chang Y.J."/>
            <person name="Jeffries C.D."/>
            <person name="Detter J.C."/>
            <person name="Brambilla E."/>
            <person name="Rohde M."/>
            <person name="Goker M."/>
            <person name="Woyke T."/>
            <person name="Bristow J."/>
            <person name="Eisen J.A."/>
            <person name="Markowitz V."/>
            <person name="Hugenholtz P."/>
            <person name="Kyrpides N.C."/>
            <person name="Klenk H.P."/>
            <person name="Lucas S."/>
        </authorList>
    </citation>
    <scope>NUCLEOTIDE SEQUENCE [LARGE SCALE GENOMIC DNA]</scope>
    <source>
        <strain evidence="2">ATCC 35417 / DSM 20613 / JCM 6297 / CCUG 15421 / P 36-108</strain>
    </source>
</reference>
<accession>E6SUA2</accession>
<dbReference type="RefSeq" id="WP_013547965.1">
    <property type="nucleotide sequence ID" value="NC_014933.1"/>
</dbReference>
<dbReference type="PATRIC" id="fig|693979.3.peg.2525"/>